<dbReference type="SMART" id="SM00100">
    <property type="entry name" value="cNMP"/>
    <property type="match status" value="1"/>
</dbReference>
<proteinExistence type="predicted"/>
<dbReference type="PANTHER" id="PTHR24567:SF74">
    <property type="entry name" value="HTH-TYPE TRANSCRIPTIONAL REGULATOR ARCR"/>
    <property type="match status" value="1"/>
</dbReference>
<feature type="domain" description="Cyclic nucleotide-binding" evidence="4">
    <location>
        <begin position="10"/>
        <end position="131"/>
    </location>
</feature>
<dbReference type="Pfam" id="PF00027">
    <property type="entry name" value="cNMP_binding"/>
    <property type="match status" value="1"/>
</dbReference>
<dbReference type="InterPro" id="IPR012318">
    <property type="entry name" value="HTH_CRP"/>
</dbReference>
<organism evidence="5 6">
    <name type="scientific">Novosphingobium tardum</name>
    <dbReference type="NCBI Taxonomy" id="1538021"/>
    <lineage>
        <taxon>Bacteria</taxon>
        <taxon>Pseudomonadati</taxon>
        <taxon>Pseudomonadota</taxon>
        <taxon>Alphaproteobacteria</taxon>
        <taxon>Sphingomonadales</taxon>
        <taxon>Sphingomonadaceae</taxon>
        <taxon>Novosphingobium</taxon>
    </lineage>
</organism>
<dbReference type="InterPro" id="IPR000595">
    <property type="entry name" value="cNMP-bd_dom"/>
</dbReference>
<evidence type="ECO:0000259" key="4">
    <source>
        <dbReference type="PROSITE" id="PS50042"/>
    </source>
</evidence>
<keyword evidence="1" id="KW-0805">Transcription regulation</keyword>
<dbReference type="SUPFAM" id="SSF46785">
    <property type="entry name" value="Winged helix' DNA-binding domain"/>
    <property type="match status" value="1"/>
</dbReference>
<dbReference type="CDD" id="cd00038">
    <property type="entry name" value="CAP_ED"/>
    <property type="match status" value="1"/>
</dbReference>
<accession>A0ABV8RMQ2</accession>
<keyword evidence="3" id="KW-0804">Transcription</keyword>
<evidence type="ECO:0000256" key="1">
    <source>
        <dbReference type="ARBA" id="ARBA00023015"/>
    </source>
</evidence>
<dbReference type="SMART" id="SM00419">
    <property type="entry name" value="HTH_CRP"/>
    <property type="match status" value="1"/>
</dbReference>
<dbReference type="EMBL" id="JBHSDR010000003">
    <property type="protein sequence ID" value="MFC4294651.1"/>
    <property type="molecule type" value="Genomic_DNA"/>
</dbReference>
<comment type="caution">
    <text evidence="5">The sequence shown here is derived from an EMBL/GenBank/DDBJ whole genome shotgun (WGS) entry which is preliminary data.</text>
</comment>
<evidence type="ECO:0000313" key="6">
    <source>
        <dbReference type="Proteomes" id="UP001595828"/>
    </source>
</evidence>
<dbReference type="InterPro" id="IPR018490">
    <property type="entry name" value="cNMP-bd_dom_sf"/>
</dbReference>
<dbReference type="InterPro" id="IPR036390">
    <property type="entry name" value="WH_DNA-bd_sf"/>
</dbReference>
<dbReference type="Gene3D" id="2.60.120.10">
    <property type="entry name" value="Jelly Rolls"/>
    <property type="match status" value="1"/>
</dbReference>
<protein>
    <submittedName>
        <fullName evidence="5">Crp/Fnr family transcriptional regulator</fullName>
    </submittedName>
</protein>
<dbReference type="InterPro" id="IPR050397">
    <property type="entry name" value="Env_Response_Regulators"/>
</dbReference>
<evidence type="ECO:0000256" key="2">
    <source>
        <dbReference type="ARBA" id="ARBA00023125"/>
    </source>
</evidence>
<evidence type="ECO:0000256" key="3">
    <source>
        <dbReference type="ARBA" id="ARBA00023163"/>
    </source>
</evidence>
<dbReference type="Pfam" id="PF13545">
    <property type="entry name" value="HTH_Crp_2"/>
    <property type="match status" value="1"/>
</dbReference>
<dbReference type="RefSeq" id="WP_379538097.1">
    <property type="nucleotide sequence ID" value="NZ_JBHSDR010000003.1"/>
</dbReference>
<dbReference type="PANTHER" id="PTHR24567">
    <property type="entry name" value="CRP FAMILY TRANSCRIPTIONAL REGULATORY PROTEIN"/>
    <property type="match status" value="1"/>
</dbReference>
<name>A0ABV8RMQ2_9SPHN</name>
<sequence length="228" mass="25317">MTGLLSSENWIAELPAPVRSEILSAMTVRSLEAGDGLKAAGDVPDACYQVQSGFIKLMGLHPDGRPMLIGLYRSGNTFAETSIVARRSGHKHTTIALVATSVLRLAREDFWRLYRAHPEIPEALCRKFARTITSLFQTREQAAAYRLRERILIVLENLAKYCGEQEPSGKVSFSLPLSNTDIAQHLDATRQAVQREMTALQSAGTVTRRGGRWYLRLPASQHLQATLE</sequence>
<keyword evidence="6" id="KW-1185">Reference proteome</keyword>
<reference evidence="6" key="1">
    <citation type="journal article" date="2019" name="Int. J. Syst. Evol. Microbiol.">
        <title>The Global Catalogue of Microorganisms (GCM) 10K type strain sequencing project: providing services to taxonomists for standard genome sequencing and annotation.</title>
        <authorList>
            <consortium name="The Broad Institute Genomics Platform"/>
            <consortium name="The Broad Institute Genome Sequencing Center for Infectious Disease"/>
            <person name="Wu L."/>
            <person name="Ma J."/>
        </authorList>
    </citation>
    <scope>NUCLEOTIDE SEQUENCE [LARGE SCALE GENOMIC DNA]</scope>
    <source>
        <strain evidence="6">CGMCC 1.12989</strain>
    </source>
</reference>
<dbReference type="PROSITE" id="PS50042">
    <property type="entry name" value="CNMP_BINDING_3"/>
    <property type="match status" value="1"/>
</dbReference>
<evidence type="ECO:0000313" key="5">
    <source>
        <dbReference type="EMBL" id="MFC4294651.1"/>
    </source>
</evidence>
<keyword evidence="2" id="KW-0238">DNA-binding</keyword>
<dbReference type="Proteomes" id="UP001595828">
    <property type="component" value="Unassembled WGS sequence"/>
</dbReference>
<gene>
    <name evidence="5" type="ORF">ACFO0A_06215</name>
</gene>
<dbReference type="SUPFAM" id="SSF51206">
    <property type="entry name" value="cAMP-binding domain-like"/>
    <property type="match status" value="1"/>
</dbReference>
<dbReference type="InterPro" id="IPR014710">
    <property type="entry name" value="RmlC-like_jellyroll"/>
</dbReference>